<dbReference type="RefSeq" id="WP_168078256.1">
    <property type="nucleotide sequence ID" value="NZ_BAAAQJ010000007.1"/>
</dbReference>
<comment type="caution">
    <text evidence="2">The sequence shown here is derived from an EMBL/GenBank/DDBJ whole genome shotgun (WGS) entry which is preliminary data.</text>
</comment>
<keyword evidence="1" id="KW-1133">Transmembrane helix</keyword>
<name>A0A8J3LR99_9ACTN</name>
<evidence type="ECO:0000313" key="2">
    <source>
        <dbReference type="EMBL" id="GIG75178.1"/>
    </source>
</evidence>
<gene>
    <name evidence="2" type="ORF">Pfl04_35820</name>
</gene>
<evidence type="ECO:0000256" key="1">
    <source>
        <dbReference type="SAM" id="Phobius"/>
    </source>
</evidence>
<evidence type="ECO:0000313" key="3">
    <source>
        <dbReference type="Proteomes" id="UP000653674"/>
    </source>
</evidence>
<reference evidence="2" key="1">
    <citation type="submission" date="2021-01" db="EMBL/GenBank/DDBJ databases">
        <title>Whole genome shotgun sequence of Planosporangium flavigriseum NBRC 105377.</title>
        <authorList>
            <person name="Komaki H."/>
            <person name="Tamura T."/>
        </authorList>
    </citation>
    <scope>NUCLEOTIDE SEQUENCE</scope>
    <source>
        <strain evidence="2">NBRC 105377</strain>
    </source>
</reference>
<organism evidence="2 3">
    <name type="scientific">Planosporangium flavigriseum</name>
    <dbReference type="NCBI Taxonomy" id="373681"/>
    <lineage>
        <taxon>Bacteria</taxon>
        <taxon>Bacillati</taxon>
        <taxon>Actinomycetota</taxon>
        <taxon>Actinomycetes</taxon>
        <taxon>Micromonosporales</taxon>
        <taxon>Micromonosporaceae</taxon>
        <taxon>Planosporangium</taxon>
    </lineage>
</organism>
<keyword evidence="1" id="KW-0472">Membrane</keyword>
<protein>
    <submittedName>
        <fullName evidence="2">Uncharacterized protein</fullName>
    </submittedName>
</protein>
<dbReference type="AlphaFoldDB" id="A0A8J3LR99"/>
<dbReference type="EMBL" id="BONU01000027">
    <property type="protein sequence ID" value="GIG75178.1"/>
    <property type="molecule type" value="Genomic_DNA"/>
</dbReference>
<feature type="transmembrane region" description="Helical" evidence="1">
    <location>
        <begin position="120"/>
        <end position="140"/>
    </location>
</feature>
<sequence length="220" mass="24294">MVARKTNDTYVTYDLGWVRMWRDDLAEVVQILSALGGTTTLSAGDYTLDSVDDLATLSQPVVSDFMLIVNQTRAVLTLDGRIARLEMKNPDLTARGAAAEVARVARRCQRRGAFFIQRRWLLGAVAILVLGATYAVIEALGAVSKSLQWSAVAVVAVLLIFNQATHGKPAWLRRAVIYTRTRSEAPPFWERKRDDIWIAVVSGFVFLVLGVVVGYVLPKS</sequence>
<dbReference type="Proteomes" id="UP000653674">
    <property type="component" value="Unassembled WGS sequence"/>
</dbReference>
<keyword evidence="1" id="KW-0812">Transmembrane</keyword>
<accession>A0A8J3LR99</accession>
<keyword evidence="3" id="KW-1185">Reference proteome</keyword>
<feature type="transmembrane region" description="Helical" evidence="1">
    <location>
        <begin position="196"/>
        <end position="217"/>
    </location>
</feature>
<proteinExistence type="predicted"/>
<feature type="transmembrane region" description="Helical" evidence="1">
    <location>
        <begin position="146"/>
        <end position="164"/>
    </location>
</feature>